<protein>
    <submittedName>
        <fullName evidence="1">Uncharacterized protein</fullName>
    </submittedName>
</protein>
<evidence type="ECO:0000313" key="1">
    <source>
        <dbReference type="EMBL" id="KAK9885084.1"/>
    </source>
</evidence>
<dbReference type="EMBL" id="JARQZJ010000094">
    <property type="protein sequence ID" value="KAK9885084.1"/>
    <property type="molecule type" value="Genomic_DNA"/>
</dbReference>
<dbReference type="AlphaFoldDB" id="A0AAW1UW12"/>
<keyword evidence="2" id="KW-1185">Reference proteome</keyword>
<name>A0AAW1UW12_9CUCU</name>
<organism evidence="1 2">
    <name type="scientific">Henosepilachna vigintioctopunctata</name>
    <dbReference type="NCBI Taxonomy" id="420089"/>
    <lineage>
        <taxon>Eukaryota</taxon>
        <taxon>Metazoa</taxon>
        <taxon>Ecdysozoa</taxon>
        <taxon>Arthropoda</taxon>
        <taxon>Hexapoda</taxon>
        <taxon>Insecta</taxon>
        <taxon>Pterygota</taxon>
        <taxon>Neoptera</taxon>
        <taxon>Endopterygota</taxon>
        <taxon>Coleoptera</taxon>
        <taxon>Polyphaga</taxon>
        <taxon>Cucujiformia</taxon>
        <taxon>Coccinelloidea</taxon>
        <taxon>Coccinellidae</taxon>
        <taxon>Epilachninae</taxon>
        <taxon>Epilachnini</taxon>
        <taxon>Henosepilachna</taxon>
    </lineage>
</organism>
<evidence type="ECO:0000313" key="2">
    <source>
        <dbReference type="Proteomes" id="UP001431783"/>
    </source>
</evidence>
<accession>A0AAW1UW12</accession>
<proteinExistence type="predicted"/>
<gene>
    <name evidence="1" type="ORF">WA026_009308</name>
</gene>
<comment type="caution">
    <text evidence="1">The sequence shown here is derived from an EMBL/GenBank/DDBJ whole genome shotgun (WGS) entry which is preliminary data.</text>
</comment>
<sequence length="104" mass="12370">MLVSLFNSSRYNSVELYVPLMNDDIHFDRSIQKFQKAAYLKILNVEITVTFKNLKRLNGQLETIMSRVSMLPSVHVYKFYNPNKTNVFTTYFIQQLFKNKFYSP</sequence>
<reference evidence="1 2" key="1">
    <citation type="submission" date="2023-03" db="EMBL/GenBank/DDBJ databases">
        <title>Genome insight into feeding habits of ladybird beetles.</title>
        <authorList>
            <person name="Li H.-S."/>
            <person name="Huang Y.-H."/>
            <person name="Pang H."/>
        </authorList>
    </citation>
    <scope>NUCLEOTIDE SEQUENCE [LARGE SCALE GENOMIC DNA]</scope>
    <source>
        <strain evidence="1">SYSU_2023b</strain>
        <tissue evidence="1">Whole body</tissue>
    </source>
</reference>
<dbReference type="Proteomes" id="UP001431783">
    <property type="component" value="Unassembled WGS sequence"/>
</dbReference>